<dbReference type="Proteomes" id="UP000216363">
    <property type="component" value="Unassembled WGS sequence"/>
</dbReference>
<evidence type="ECO:0000313" key="1">
    <source>
        <dbReference type="EMBL" id="OYR25055.1"/>
    </source>
</evidence>
<accession>A0A256GD42</accession>
<proteinExistence type="predicted"/>
<dbReference type="EMBL" id="NNRN01000059">
    <property type="protein sequence ID" value="OYR25055.1"/>
    <property type="molecule type" value="Genomic_DNA"/>
</dbReference>
<organism evidence="1 2">
    <name type="scientific">Brucella lupini</name>
    <dbReference type="NCBI Taxonomy" id="255457"/>
    <lineage>
        <taxon>Bacteria</taxon>
        <taxon>Pseudomonadati</taxon>
        <taxon>Pseudomonadota</taxon>
        <taxon>Alphaproteobacteria</taxon>
        <taxon>Hyphomicrobiales</taxon>
        <taxon>Brucellaceae</taxon>
        <taxon>Brucella/Ochrobactrum group</taxon>
        <taxon>Brucella</taxon>
    </lineage>
</organism>
<comment type="caution">
    <text evidence="1">The sequence shown here is derived from an EMBL/GenBank/DDBJ whole genome shotgun (WGS) entry which is preliminary data.</text>
</comment>
<protein>
    <submittedName>
        <fullName evidence="1">Uncharacterized protein</fullName>
    </submittedName>
</protein>
<gene>
    <name evidence="1" type="ORF">CES86_4440</name>
</gene>
<dbReference type="AlphaFoldDB" id="A0A256GD42"/>
<sequence length="37" mass="3888">MGAGRSMNAIAKRPSTPGPIEVKYLGKQGNFIAISII</sequence>
<evidence type="ECO:0000313" key="2">
    <source>
        <dbReference type="Proteomes" id="UP000216363"/>
    </source>
</evidence>
<name>A0A256GD42_9HYPH</name>
<reference evidence="1 2" key="1">
    <citation type="submission" date="2017-07" db="EMBL/GenBank/DDBJ databases">
        <title>Draft genome of Ochrobactrum lupini type strain LUP21.</title>
        <authorList>
            <person name="Krzyzanowska D.M."/>
            <person name="Jafra S."/>
        </authorList>
    </citation>
    <scope>NUCLEOTIDE SEQUENCE [LARGE SCALE GENOMIC DNA]</scope>
    <source>
        <strain evidence="1 2">LUP21</strain>
    </source>
</reference>